<dbReference type="PROSITE" id="PS50162">
    <property type="entry name" value="RECA_2"/>
    <property type="match status" value="1"/>
</dbReference>
<evidence type="ECO:0000256" key="9">
    <source>
        <dbReference type="ARBA" id="ARBA00023125"/>
    </source>
</evidence>
<keyword evidence="6 13" id="KW-0862">Zinc</keyword>
<keyword evidence="2 11" id="KW-0547">Nucleotide-binding</keyword>
<keyword evidence="8 11" id="KW-0346">Stress response</keyword>
<proteinExistence type="inferred from homology"/>
<dbReference type="CDD" id="cd01121">
    <property type="entry name" value="RadA_SMS_N"/>
    <property type="match status" value="1"/>
</dbReference>
<evidence type="ECO:0000256" key="10">
    <source>
        <dbReference type="ARBA" id="ARBA00023204"/>
    </source>
</evidence>
<comment type="function">
    <text evidence="13">DNA-dependent ATPase involved in processing of recombination intermediates, plays a role in repairing DNA breaks. Stimulates the branch migration of RecA-mediated strand transfer reactions, allowing the 3' invading strand to extend heteroduplex DNA faster. Binds ssDNA in the presence of ADP but not other nucleotides, has ATPase activity that is stimulated by ssDNA and various branched DNA structures, but inhibited by SSB. Does not have RecA's homology-searching function.</text>
</comment>
<dbReference type="FunFam" id="3.30.230.10:FF:000031">
    <property type="entry name" value="DNA repair protein RadA"/>
    <property type="match status" value="1"/>
</dbReference>
<dbReference type="SMART" id="SM00382">
    <property type="entry name" value="AAA"/>
    <property type="match status" value="1"/>
</dbReference>
<dbReference type="NCBIfam" id="TIGR00416">
    <property type="entry name" value="sms"/>
    <property type="match status" value="1"/>
</dbReference>
<dbReference type="InterPro" id="IPR020568">
    <property type="entry name" value="Ribosomal_Su5_D2-typ_SF"/>
</dbReference>
<keyword evidence="1 11" id="KW-0479">Metal-binding</keyword>
<keyword evidence="9 11" id="KW-0238">DNA-binding</keyword>
<dbReference type="GO" id="GO:0140664">
    <property type="term" value="F:ATP-dependent DNA damage sensor activity"/>
    <property type="evidence" value="ECO:0007669"/>
    <property type="project" value="InterPro"/>
</dbReference>
<dbReference type="SUPFAM" id="SSF54211">
    <property type="entry name" value="Ribosomal protein S5 domain 2-like"/>
    <property type="match status" value="1"/>
</dbReference>
<dbReference type="GO" id="GO:0000725">
    <property type="term" value="P:recombinational repair"/>
    <property type="evidence" value="ECO:0007669"/>
    <property type="project" value="UniProtKB-UniRule"/>
</dbReference>
<dbReference type="InterPro" id="IPR004504">
    <property type="entry name" value="DNA_repair_RadA"/>
</dbReference>
<dbReference type="OrthoDB" id="9803906at2"/>
<evidence type="ECO:0000313" key="15">
    <source>
        <dbReference type="EMBL" id="KGX90415.1"/>
    </source>
</evidence>
<evidence type="ECO:0000256" key="6">
    <source>
        <dbReference type="ARBA" id="ARBA00022833"/>
    </source>
</evidence>
<dbReference type="EMBL" id="AVPE01000015">
    <property type="protein sequence ID" value="KGX90415.1"/>
    <property type="molecule type" value="Genomic_DNA"/>
</dbReference>
<evidence type="ECO:0000256" key="4">
    <source>
        <dbReference type="ARBA" id="ARBA00022771"/>
    </source>
</evidence>
<dbReference type="InterPro" id="IPR041166">
    <property type="entry name" value="Rubredoxin_2"/>
</dbReference>
<name>A0A0A5GH20_9BACI</name>
<comment type="similarity">
    <text evidence="11 13">Belongs to the RecA family. RadA subfamily.</text>
</comment>
<evidence type="ECO:0000256" key="2">
    <source>
        <dbReference type="ARBA" id="ARBA00022741"/>
    </source>
</evidence>
<dbReference type="InterPro" id="IPR020588">
    <property type="entry name" value="RecA_ATP-bd"/>
</dbReference>
<evidence type="ECO:0000259" key="14">
    <source>
        <dbReference type="PROSITE" id="PS50162"/>
    </source>
</evidence>
<dbReference type="GO" id="GO:0016787">
    <property type="term" value="F:hydrolase activity"/>
    <property type="evidence" value="ECO:0007669"/>
    <property type="project" value="UniProtKB-KW"/>
</dbReference>
<comment type="function">
    <text evidence="11">Plays a role in repairing double-strand DNA breaks, probably involving stabilizing or processing branched DNA or blocked replication forks.</text>
</comment>
<dbReference type="FunFam" id="3.40.50.300:FF:000050">
    <property type="entry name" value="DNA repair protein RadA"/>
    <property type="match status" value="1"/>
</dbReference>
<dbReference type="PRINTS" id="PR01874">
    <property type="entry name" value="DNAREPAIRADA"/>
</dbReference>
<evidence type="ECO:0000256" key="1">
    <source>
        <dbReference type="ARBA" id="ARBA00022723"/>
    </source>
</evidence>
<sequence length="458" mass="50121">MAKAKVKFVCKECGYETPKWMGKCPNCNQWNTFEELVASKGSSKHTFVTGEASGRSKPERITAIETKEEARIETDMEEVNRVLGGGIVPGSLVLIGGDPGIGKSTLLLQVSSQLANSNHKVLYVSGEESIRQTKLRSDRLGVTSDQLYVLAETNMLDVSNNIEQINPSFVVVDSIQTIFKEEVTSAPGSVSQVRECTSELMRIAKSKEIPIFIVGHVTKEGSIAGPRLLEHMVDAVLYFEGERHHSFRILRSVKNRFGSTHEMGIFEMKEEGLREVENPSEIFLEERSEGSAGSTVVATMEGTRPMLVEIQALISPTSYGNPRRMATGLDHNRVPLLMAVLEKRVGLMLQNQDAYVKVAGGVKLDEPAIDLAVAVSIASSFQDKAPKPDDLLIGEVGLTGEVRRVARLEQRVQEAAKLGFKRAIVPRKNLTGWTYPGDIEVIGVNSVQEALKVTLGGS</sequence>
<keyword evidence="3 11" id="KW-0227">DNA damage</keyword>
<feature type="short sequence motif" description="RadA KNRFG motif" evidence="11">
    <location>
        <begin position="254"/>
        <end position="258"/>
    </location>
</feature>
<dbReference type="PANTHER" id="PTHR32472:SF10">
    <property type="entry name" value="DNA REPAIR PROTEIN RADA-LIKE PROTEIN"/>
    <property type="match status" value="1"/>
</dbReference>
<evidence type="ECO:0000256" key="3">
    <source>
        <dbReference type="ARBA" id="ARBA00022763"/>
    </source>
</evidence>
<dbReference type="STRING" id="1385510.GCA_000425205_03207"/>
<dbReference type="eggNOG" id="COG1066">
    <property type="taxonomic scope" value="Bacteria"/>
</dbReference>
<reference evidence="15 16" key="1">
    <citation type="submission" date="2013-08" db="EMBL/GenBank/DDBJ databases">
        <authorList>
            <person name="Huang J."/>
            <person name="Wang G."/>
        </authorList>
    </citation>
    <scope>NUCLEOTIDE SEQUENCE [LARGE SCALE GENOMIC DNA]</scope>
    <source>
        <strain evidence="15 16">JSM 076056</strain>
    </source>
</reference>
<comment type="domain">
    <text evidence="11">The middle region has homology to RecA with ATPase motifs including the RadA KNRFG motif, while the C-terminus is homologous to Lon protease.</text>
</comment>
<keyword evidence="16" id="KW-1185">Reference proteome</keyword>
<dbReference type="GO" id="GO:0005524">
    <property type="term" value="F:ATP binding"/>
    <property type="evidence" value="ECO:0007669"/>
    <property type="project" value="UniProtKB-UniRule"/>
</dbReference>
<evidence type="ECO:0000256" key="13">
    <source>
        <dbReference type="RuleBase" id="RU003555"/>
    </source>
</evidence>
<dbReference type="Pfam" id="PF18073">
    <property type="entry name" value="Zn_ribbon_LapB"/>
    <property type="match status" value="1"/>
</dbReference>
<dbReference type="PANTHER" id="PTHR32472">
    <property type="entry name" value="DNA REPAIR PROTEIN RADA"/>
    <property type="match status" value="1"/>
</dbReference>
<evidence type="ECO:0000256" key="7">
    <source>
        <dbReference type="ARBA" id="ARBA00022840"/>
    </source>
</evidence>
<dbReference type="Proteomes" id="UP000030528">
    <property type="component" value="Unassembled WGS sequence"/>
</dbReference>
<dbReference type="GO" id="GO:0005829">
    <property type="term" value="C:cytosol"/>
    <property type="evidence" value="ECO:0007669"/>
    <property type="project" value="TreeGrafter"/>
</dbReference>
<dbReference type="Pfam" id="PF13481">
    <property type="entry name" value="AAA_25"/>
    <property type="match status" value="1"/>
</dbReference>
<keyword evidence="5" id="KW-0378">Hydrolase</keyword>
<dbReference type="SUPFAM" id="SSF52540">
    <property type="entry name" value="P-loop containing nucleoside triphosphate hydrolases"/>
    <property type="match status" value="1"/>
</dbReference>
<dbReference type="InterPro" id="IPR014721">
    <property type="entry name" value="Ribsml_uS5_D2-typ_fold_subgr"/>
</dbReference>
<dbReference type="InterPro" id="IPR027417">
    <property type="entry name" value="P-loop_NTPase"/>
</dbReference>
<feature type="region of interest" description="Lon-protease-like" evidence="11">
    <location>
        <begin position="353"/>
        <end position="458"/>
    </location>
</feature>
<keyword evidence="4 13" id="KW-0863">Zinc-finger</keyword>
<dbReference type="InterPro" id="IPR003593">
    <property type="entry name" value="AAA+_ATPase"/>
</dbReference>
<dbReference type="GO" id="GO:0003684">
    <property type="term" value="F:damaged DNA binding"/>
    <property type="evidence" value="ECO:0007669"/>
    <property type="project" value="InterPro"/>
</dbReference>
<dbReference type="Pfam" id="PF13541">
    <property type="entry name" value="ChlI"/>
    <property type="match status" value="1"/>
</dbReference>
<evidence type="ECO:0000256" key="12">
    <source>
        <dbReference type="NCBIfam" id="TIGR00416"/>
    </source>
</evidence>
<evidence type="ECO:0000313" key="16">
    <source>
        <dbReference type="Proteomes" id="UP000030528"/>
    </source>
</evidence>
<gene>
    <name evidence="11" type="primary">radA</name>
    <name evidence="15" type="ORF">N781_08095</name>
</gene>
<comment type="caution">
    <text evidence="15">The sequence shown here is derived from an EMBL/GenBank/DDBJ whole genome shotgun (WGS) entry which is preliminary data.</text>
</comment>
<dbReference type="RefSeq" id="WP_026801424.1">
    <property type="nucleotide sequence ID" value="NZ_AULI01000017.1"/>
</dbReference>
<feature type="binding site" evidence="11">
    <location>
        <begin position="97"/>
        <end position="104"/>
    </location>
    <ligand>
        <name>ATP</name>
        <dbReference type="ChEBI" id="CHEBI:30616"/>
    </ligand>
</feature>
<protein>
    <recommendedName>
        <fullName evidence="11 12">DNA repair protein RadA</fullName>
    </recommendedName>
</protein>
<evidence type="ECO:0000256" key="5">
    <source>
        <dbReference type="ARBA" id="ARBA00022801"/>
    </source>
</evidence>
<dbReference type="Gene3D" id="3.40.50.300">
    <property type="entry name" value="P-loop containing nucleotide triphosphate hydrolases"/>
    <property type="match status" value="1"/>
</dbReference>
<evidence type="ECO:0000256" key="11">
    <source>
        <dbReference type="HAMAP-Rule" id="MF_01498"/>
    </source>
</evidence>
<keyword evidence="10 11" id="KW-0234">DNA repair</keyword>
<dbReference type="AlphaFoldDB" id="A0A0A5GH20"/>
<dbReference type="Gene3D" id="3.30.230.10">
    <property type="match status" value="1"/>
</dbReference>
<evidence type="ECO:0000256" key="8">
    <source>
        <dbReference type="ARBA" id="ARBA00023016"/>
    </source>
</evidence>
<feature type="domain" description="RecA family profile 1" evidence="14">
    <location>
        <begin position="68"/>
        <end position="217"/>
    </location>
</feature>
<accession>A0A0A5GH20</accession>
<keyword evidence="7 11" id="KW-0067">ATP-binding</keyword>
<dbReference type="GO" id="GO:0008270">
    <property type="term" value="F:zinc ion binding"/>
    <property type="evidence" value="ECO:0007669"/>
    <property type="project" value="UniProtKB-KW"/>
</dbReference>
<organism evidence="15 16">
    <name type="scientific">Pontibacillus halophilus JSM 076056 = DSM 19796</name>
    <dbReference type="NCBI Taxonomy" id="1385510"/>
    <lineage>
        <taxon>Bacteria</taxon>
        <taxon>Bacillati</taxon>
        <taxon>Bacillota</taxon>
        <taxon>Bacilli</taxon>
        <taxon>Bacillales</taxon>
        <taxon>Bacillaceae</taxon>
        <taxon>Pontibacillus</taxon>
    </lineage>
</organism>
<dbReference type="HAMAP" id="MF_01498">
    <property type="entry name" value="RadA_bact"/>
    <property type="match status" value="1"/>
</dbReference>